<keyword evidence="4" id="KW-1185">Reference proteome</keyword>
<evidence type="ECO:0000256" key="1">
    <source>
        <dbReference type="SAM" id="MobiDB-lite"/>
    </source>
</evidence>
<feature type="region of interest" description="Disordered" evidence="1">
    <location>
        <begin position="359"/>
        <end position="399"/>
    </location>
</feature>
<evidence type="ECO:0000256" key="2">
    <source>
        <dbReference type="SAM" id="Phobius"/>
    </source>
</evidence>
<keyword evidence="2" id="KW-0812">Transmembrane</keyword>
<feature type="region of interest" description="Disordered" evidence="1">
    <location>
        <begin position="325"/>
        <end position="347"/>
    </location>
</feature>
<feature type="transmembrane region" description="Helical" evidence="2">
    <location>
        <begin position="235"/>
        <end position="261"/>
    </location>
</feature>
<evidence type="ECO:0000313" key="3">
    <source>
        <dbReference type="EMBL" id="TCD68831.1"/>
    </source>
</evidence>
<keyword evidence="2" id="KW-1133">Transmembrane helix</keyword>
<protein>
    <submittedName>
        <fullName evidence="3">Uncharacterized protein</fullName>
    </submittedName>
</protein>
<accession>A0A4R0RK46</accession>
<proteinExistence type="predicted"/>
<evidence type="ECO:0000313" key="4">
    <source>
        <dbReference type="Proteomes" id="UP000292702"/>
    </source>
</evidence>
<dbReference type="OrthoDB" id="2563021at2759"/>
<keyword evidence="2" id="KW-0472">Membrane</keyword>
<dbReference type="EMBL" id="RWJN01000056">
    <property type="protein sequence ID" value="TCD68831.1"/>
    <property type="molecule type" value="Genomic_DNA"/>
</dbReference>
<sequence length="464" mass="48595">MDDCTGFCESDAVPASGLYVRLDTSRPNSSGSDDSPNPTAPYYLQIYTSTFVVPFVIEAGSALEFDWVVPFVPGTQYQICMFDSKGTSGGCQAVYTVYQAPNTTADNPPTCFNLTYPRPETQLGVNALVSTGPFSQFGWIDQCTDLQVTPTNGTPPYIMTVAPALHPPYNISSPDMSPINWTVSLSWGAPFFVSLVDSSGMTWASGPLHSGGGGTTECLALDGAASGKKSVAPAVAIGAGVGGLVVGLIIGLLSAIAFTYWTNRRRPKRPTAVRESTNMLLPESPARGHYSDLPSTDSRDGAISFMRDQGYRIEPFILPAEQEFGGHARGASSPPPTSPLVTSPTATSGNFAQYLNAAIDGQTGSGSGSSGSRRTPSTTATIPLQSASPEPPRPPGERASSHVYVVHHDGGGAPISVYTEDGAEVVELPPRYTAPGPSSPLSPTATNRRAGPIPEKPSARRAVS</sequence>
<feature type="compositionally biased region" description="Low complexity" evidence="1">
    <location>
        <begin position="370"/>
        <end position="379"/>
    </location>
</feature>
<organism evidence="3 4">
    <name type="scientific">Steccherinum ochraceum</name>
    <dbReference type="NCBI Taxonomy" id="92696"/>
    <lineage>
        <taxon>Eukaryota</taxon>
        <taxon>Fungi</taxon>
        <taxon>Dikarya</taxon>
        <taxon>Basidiomycota</taxon>
        <taxon>Agaricomycotina</taxon>
        <taxon>Agaricomycetes</taxon>
        <taxon>Polyporales</taxon>
        <taxon>Steccherinaceae</taxon>
        <taxon>Steccherinum</taxon>
    </lineage>
</organism>
<gene>
    <name evidence="3" type="ORF">EIP91_009698</name>
</gene>
<dbReference type="STRING" id="92696.A0A4R0RK46"/>
<dbReference type="Proteomes" id="UP000292702">
    <property type="component" value="Unassembled WGS sequence"/>
</dbReference>
<feature type="region of interest" description="Disordered" evidence="1">
    <location>
        <begin position="268"/>
        <end position="301"/>
    </location>
</feature>
<name>A0A4R0RK46_9APHY</name>
<dbReference type="AlphaFoldDB" id="A0A4R0RK46"/>
<feature type="region of interest" description="Disordered" evidence="1">
    <location>
        <begin position="426"/>
        <end position="464"/>
    </location>
</feature>
<comment type="caution">
    <text evidence="3">The sequence shown here is derived from an EMBL/GenBank/DDBJ whole genome shotgun (WGS) entry which is preliminary data.</text>
</comment>
<reference evidence="3 4" key="1">
    <citation type="submission" date="2018-11" db="EMBL/GenBank/DDBJ databases">
        <title>Genome assembly of Steccherinum ochraceum LE-BIN_3174, the white-rot fungus of the Steccherinaceae family (The Residual Polyporoid clade, Polyporales, Basidiomycota).</title>
        <authorList>
            <person name="Fedorova T.V."/>
            <person name="Glazunova O.A."/>
            <person name="Landesman E.O."/>
            <person name="Moiseenko K.V."/>
            <person name="Psurtseva N.V."/>
            <person name="Savinova O.S."/>
            <person name="Shakhova N.V."/>
            <person name="Tyazhelova T.V."/>
            <person name="Vasina D.V."/>
        </authorList>
    </citation>
    <scope>NUCLEOTIDE SEQUENCE [LARGE SCALE GENOMIC DNA]</scope>
    <source>
        <strain evidence="3 4">LE-BIN_3174</strain>
    </source>
</reference>